<gene>
    <name evidence="6" type="ORF">Cph01nite_09140</name>
</gene>
<dbReference type="RefSeq" id="WP_203671593.1">
    <property type="nucleotide sequence ID" value="NZ_BONP01000004.1"/>
</dbReference>
<dbReference type="PROSITE" id="PS51000">
    <property type="entry name" value="HTH_DEOR_2"/>
    <property type="match status" value="1"/>
</dbReference>
<dbReference type="Pfam" id="PF08279">
    <property type="entry name" value="HTH_11"/>
    <property type="match status" value="1"/>
</dbReference>
<evidence type="ECO:0000256" key="4">
    <source>
        <dbReference type="SAM" id="MobiDB-lite"/>
    </source>
</evidence>
<name>A0ABQ4DII2_9CELL</name>
<dbReference type="Proteomes" id="UP000614741">
    <property type="component" value="Unassembled WGS sequence"/>
</dbReference>
<dbReference type="InterPro" id="IPR013196">
    <property type="entry name" value="HTH_11"/>
</dbReference>
<dbReference type="InterPro" id="IPR026881">
    <property type="entry name" value="WYL_dom"/>
</dbReference>
<evidence type="ECO:0000256" key="3">
    <source>
        <dbReference type="ARBA" id="ARBA00023163"/>
    </source>
</evidence>
<dbReference type="PIRSF" id="PIRSF016838">
    <property type="entry name" value="PafC"/>
    <property type="match status" value="1"/>
</dbReference>
<dbReference type="Pfam" id="PF25583">
    <property type="entry name" value="WCX"/>
    <property type="match status" value="1"/>
</dbReference>
<dbReference type="InterPro" id="IPR018356">
    <property type="entry name" value="Tscrpt_reg_HTH_DeoR_CS"/>
</dbReference>
<dbReference type="InterPro" id="IPR028349">
    <property type="entry name" value="PafC-like"/>
</dbReference>
<dbReference type="InterPro" id="IPR057727">
    <property type="entry name" value="WCX_dom"/>
</dbReference>
<evidence type="ECO:0000259" key="5">
    <source>
        <dbReference type="PROSITE" id="PS51000"/>
    </source>
</evidence>
<dbReference type="PROSITE" id="PS00894">
    <property type="entry name" value="HTH_DEOR_1"/>
    <property type="match status" value="1"/>
</dbReference>
<dbReference type="PANTHER" id="PTHR34580:SF3">
    <property type="entry name" value="PROTEIN PAFB"/>
    <property type="match status" value="1"/>
</dbReference>
<evidence type="ECO:0000313" key="7">
    <source>
        <dbReference type="Proteomes" id="UP000614741"/>
    </source>
</evidence>
<dbReference type="InterPro" id="IPR001034">
    <property type="entry name" value="DeoR_HTH"/>
</dbReference>
<comment type="caution">
    <text evidence="6">The sequence shown here is derived from an EMBL/GenBank/DDBJ whole genome shotgun (WGS) entry which is preliminary data.</text>
</comment>
<reference evidence="6 7" key="1">
    <citation type="submission" date="2021-01" db="EMBL/GenBank/DDBJ databases">
        <title>Whole genome shotgun sequence of Cellulomonas phragmiteti NBRC 110785.</title>
        <authorList>
            <person name="Komaki H."/>
            <person name="Tamura T."/>
        </authorList>
    </citation>
    <scope>NUCLEOTIDE SEQUENCE [LARGE SCALE GENOMIC DNA]</scope>
    <source>
        <strain evidence="6 7">NBRC 110785</strain>
    </source>
</reference>
<accession>A0ABQ4DII2</accession>
<protein>
    <submittedName>
        <fullName evidence="6">DeoR family transcriptional regulator</fullName>
    </submittedName>
</protein>
<feature type="compositionally biased region" description="Low complexity" evidence="4">
    <location>
        <begin position="326"/>
        <end position="336"/>
    </location>
</feature>
<sequence>MTTSGATTTRLLQLLSLLQTPRDWPGPVLADRLGVSERTVRRDVDRLREMGYRVHADRGAVGGYRLEAGAELPPLLLDEDQVTAIALALQAVPLLGTQVDEAAERALGTIRRVMPPRLRRRAEALSFATAPGARPGPAVPTDALVTVSAAVRAREVLRFDYAGAGGTTPDATPGDPPRRAEPHHLVAALGRWYLVAWDLDRDDWRVFRVDRMTPRTPRGPRFAARDVPGGDAAQLVTARLTGTTPAGTWPCRGTVVLDLPARDVAPFAGDGVVEELTERRCRLTTGSWSWTALAASVGRFDADVRVEEPDELRAAFVRLATRYAAGSAGVPGSGAADPSVPRAGRT</sequence>
<feature type="region of interest" description="Disordered" evidence="4">
    <location>
        <begin position="162"/>
        <end position="181"/>
    </location>
</feature>
<keyword evidence="2" id="KW-0238">DNA-binding</keyword>
<evidence type="ECO:0000256" key="1">
    <source>
        <dbReference type="ARBA" id="ARBA00023015"/>
    </source>
</evidence>
<feature type="region of interest" description="Disordered" evidence="4">
    <location>
        <begin position="326"/>
        <end position="346"/>
    </location>
</feature>
<dbReference type="InterPro" id="IPR036390">
    <property type="entry name" value="WH_DNA-bd_sf"/>
</dbReference>
<organism evidence="6 7">
    <name type="scientific">Cellulomonas phragmiteti</name>
    <dbReference type="NCBI Taxonomy" id="478780"/>
    <lineage>
        <taxon>Bacteria</taxon>
        <taxon>Bacillati</taxon>
        <taxon>Actinomycetota</taxon>
        <taxon>Actinomycetes</taxon>
        <taxon>Micrococcales</taxon>
        <taxon>Cellulomonadaceae</taxon>
        <taxon>Cellulomonas</taxon>
    </lineage>
</organism>
<dbReference type="PROSITE" id="PS52050">
    <property type="entry name" value="WYL"/>
    <property type="match status" value="1"/>
</dbReference>
<evidence type="ECO:0000313" key="6">
    <source>
        <dbReference type="EMBL" id="GIG39152.1"/>
    </source>
</evidence>
<dbReference type="InterPro" id="IPR051534">
    <property type="entry name" value="CBASS_pafABC_assoc_protein"/>
</dbReference>
<feature type="domain" description="HTH deoR-type" evidence="5">
    <location>
        <begin position="7"/>
        <end position="62"/>
    </location>
</feature>
<dbReference type="PANTHER" id="PTHR34580">
    <property type="match status" value="1"/>
</dbReference>
<proteinExistence type="predicted"/>
<keyword evidence="7" id="KW-1185">Reference proteome</keyword>
<dbReference type="Pfam" id="PF13280">
    <property type="entry name" value="WYL"/>
    <property type="match status" value="1"/>
</dbReference>
<dbReference type="Gene3D" id="1.10.10.10">
    <property type="entry name" value="Winged helix-like DNA-binding domain superfamily/Winged helix DNA-binding domain"/>
    <property type="match status" value="1"/>
</dbReference>
<evidence type="ECO:0000256" key="2">
    <source>
        <dbReference type="ARBA" id="ARBA00023125"/>
    </source>
</evidence>
<dbReference type="SUPFAM" id="SSF46785">
    <property type="entry name" value="Winged helix' DNA-binding domain"/>
    <property type="match status" value="1"/>
</dbReference>
<keyword evidence="1" id="KW-0805">Transcription regulation</keyword>
<keyword evidence="3" id="KW-0804">Transcription</keyword>
<dbReference type="InterPro" id="IPR036388">
    <property type="entry name" value="WH-like_DNA-bd_sf"/>
</dbReference>
<dbReference type="EMBL" id="BONP01000004">
    <property type="protein sequence ID" value="GIG39152.1"/>
    <property type="molecule type" value="Genomic_DNA"/>
</dbReference>